<proteinExistence type="predicted"/>
<dbReference type="EMBL" id="CP002391">
    <property type="protein sequence ID" value="EEQ64780.1"/>
    <property type="molecule type" value="Genomic_DNA"/>
</dbReference>
<dbReference type="KEGG" id="lpi:LBPG_00229"/>
<reference evidence="1 2" key="1">
    <citation type="submission" date="2010-12" db="EMBL/GenBank/DDBJ databases">
        <title>The Genome Sequence of Lactobacillus paracasei subsp. paracasei strain 8700:2.</title>
        <authorList>
            <consortium name="The Broad Institute Genome Sequencing Platform"/>
            <person name="Ward D."/>
            <person name="Earl A."/>
            <person name="Feldgarden M."/>
            <person name="Young S.K."/>
            <person name="Gargeya S."/>
            <person name="Zeng Q."/>
            <person name="Alvarado L."/>
            <person name="Berlin A."/>
            <person name="Bochicchio J."/>
            <person name="Chapman S.B."/>
            <person name="Chen Z."/>
            <person name="Freedman E."/>
            <person name="Gellesch M."/>
            <person name="Goldberg J."/>
            <person name="Griggs A."/>
            <person name="Gujja S."/>
            <person name="Heilman E."/>
            <person name="Heiman D."/>
            <person name="Howarth C."/>
            <person name="Mehta T."/>
            <person name="Neiman D."/>
            <person name="Pearson M."/>
            <person name="Roberts A."/>
            <person name="Saif S."/>
            <person name="Shea T."/>
            <person name="Shenoy N."/>
            <person name="Sisk P."/>
            <person name="Stolte C."/>
            <person name="Sykes S."/>
            <person name="White J."/>
            <person name="Yandava C."/>
            <person name="Saulnier D."/>
            <person name="Haas B."/>
            <person name="Nusbaum C."/>
            <person name="Birren B."/>
        </authorList>
    </citation>
    <scope>NUCLEOTIDE SEQUENCE [LARGE SCALE GENOMIC DNA]</scope>
    <source>
        <strain evidence="1 2">8700:2</strain>
    </source>
</reference>
<accession>A0A826HR26</accession>
<evidence type="ECO:0000313" key="1">
    <source>
        <dbReference type="EMBL" id="EEQ64780.1"/>
    </source>
</evidence>
<protein>
    <submittedName>
        <fullName evidence="1">Uncharacterized protein</fullName>
    </submittedName>
</protein>
<dbReference type="Gene3D" id="1.10.10.10">
    <property type="entry name" value="Winged helix-like DNA-binding domain superfamily/Winged helix DNA-binding domain"/>
    <property type="match status" value="1"/>
</dbReference>
<sequence length="102" mass="11231">MVLNLKQSKALQYAILKNIADGMPYYAKQIGDFNTDSEMSSAINALITNKFVLGPSQDMAGNWPVDATNITDKGEKFLNDNSPWGKLINSTKNVATLLNHLK</sequence>
<evidence type="ECO:0000313" key="2">
    <source>
        <dbReference type="Proteomes" id="UP000015927"/>
    </source>
</evidence>
<dbReference type="RefSeq" id="WP_003658061.1">
    <property type="nucleotide sequence ID" value="NC_022112.1"/>
</dbReference>
<dbReference type="InterPro" id="IPR036388">
    <property type="entry name" value="WH-like_DNA-bd_sf"/>
</dbReference>
<dbReference type="Proteomes" id="UP000015927">
    <property type="component" value="Chromosome"/>
</dbReference>
<name>A0A826HR26_LACPA</name>
<organism evidence="1 2">
    <name type="scientific">Lacticaseibacillus paracasei subsp. paracasei 8700:2</name>
    <dbReference type="NCBI Taxonomy" id="537973"/>
    <lineage>
        <taxon>Bacteria</taxon>
        <taxon>Bacillati</taxon>
        <taxon>Bacillota</taxon>
        <taxon>Bacilli</taxon>
        <taxon>Lactobacillales</taxon>
        <taxon>Lactobacillaceae</taxon>
        <taxon>Lacticaseibacillus</taxon>
    </lineage>
</organism>
<dbReference type="AlphaFoldDB" id="A0A826HR26"/>
<gene>
    <name evidence="1" type="ORF">LBPG_00229</name>
</gene>
<dbReference type="GeneID" id="57089696"/>